<proteinExistence type="predicted"/>
<dbReference type="EMBL" id="CP001769">
    <property type="protein sequence ID" value="ADB38416.1"/>
    <property type="molecule type" value="Genomic_DNA"/>
</dbReference>
<organism evidence="2 3">
    <name type="scientific">Spirosoma linguale (strain ATCC 33905 / DSM 74 / LMG 10896 / Claus 1)</name>
    <dbReference type="NCBI Taxonomy" id="504472"/>
    <lineage>
        <taxon>Bacteria</taxon>
        <taxon>Pseudomonadati</taxon>
        <taxon>Bacteroidota</taxon>
        <taxon>Cytophagia</taxon>
        <taxon>Cytophagales</taxon>
        <taxon>Cytophagaceae</taxon>
        <taxon>Spirosoma</taxon>
    </lineage>
</organism>
<gene>
    <name evidence="2" type="ordered locus">Slin_2396</name>
</gene>
<evidence type="ECO:0000256" key="1">
    <source>
        <dbReference type="SAM" id="SignalP"/>
    </source>
</evidence>
<reference evidence="2 3" key="1">
    <citation type="journal article" date="2010" name="Stand. Genomic Sci.">
        <title>Complete genome sequence of Spirosoma linguale type strain (1).</title>
        <authorList>
            <person name="Lail K."/>
            <person name="Sikorski J."/>
            <person name="Saunders E."/>
            <person name="Lapidus A."/>
            <person name="Glavina Del Rio T."/>
            <person name="Copeland A."/>
            <person name="Tice H."/>
            <person name="Cheng J.-F."/>
            <person name="Lucas S."/>
            <person name="Nolan M."/>
            <person name="Bruce D."/>
            <person name="Goodwin L."/>
            <person name="Pitluck S."/>
            <person name="Ivanova N."/>
            <person name="Mavromatis K."/>
            <person name="Ovchinnikova G."/>
            <person name="Pati A."/>
            <person name="Chen A."/>
            <person name="Palaniappan K."/>
            <person name="Land M."/>
            <person name="Hauser L."/>
            <person name="Chang Y.-J."/>
            <person name="Jeffries C.D."/>
            <person name="Chain P."/>
            <person name="Brettin T."/>
            <person name="Detter J.C."/>
            <person name="Schuetze A."/>
            <person name="Rohde M."/>
            <person name="Tindall B.J."/>
            <person name="Goeker M."/>
            <person name="Bristow J."/>
            <person name="Eisen J.A."/>
            <person name="Markowitz V."/>
            <person name="Hugenholtz P."/>
            <person name="Kyrpides N.C."/>
            <person name="Klenk H.-P."/>
            <person name="Chen F."/>
        </authorList>
    </citation>
    <scope>NUCLEOTIDE SEQUENCE [LARGE SCALE GENOMIC DNA]</scope>
    <source>
        <strain evidence="3">ATCC 33905 / DSM 74 / LMG 10896 / Claus 1</strain>
    </source>
</reference>
<evidence type="ECO:0008006" key="4">
    <source>
        <dbReference type="Google" id="ProtNLM"/>
    </source>
</evidence>
<keyword evidence="3" id="KW-1185">Reference proteome</keyword>
<sequence length="247" mass="27568">MVHLSMKKSLTFLVCLLVLSALAGLFSTAQAQGQERQITFTGFITGGKSNDALPGAYIYIPKAGKGVLSAPNGYFALPVFPGDSVIFSYVGFRTQYHIIPRRLTDLTYSAVVALQEDVKTLAEVKVYPYATEELFKEAFVNLKLPDEKERENLARNTSPEAIMRQAATMPMGALANHQNFVNQQFFGRESLIGRSATPTFAFTNPFAWANFIRSVKRGDLKTKEWRSELNKAPRENMTRKDILQDGN</sequence>
<dbReference type="InterPro" id="IPR008969">
    <property type="entry name" value="CarboxyPept-like_regulatory"/>
</dbReference>
<keyword evidence="1" id="KW-0732">Signal</keyword>
<feature type="chain" id="PRO_5003033709" description="Carboxypeptidase-like regulatory domain-containing protein" evidence="1">
    <location>
        <begin position="32"/>
        <end position="247"/>
    </location>
</feature>
<accession>D2QFP2</accession>
<dbReference type="eggNOG" id="ENOG50325AS">
    <property type="taxonomic scope" value="Bacteria"/>
</dbReference>
<feature type="signal peptide" evidence="1">
    <location>
        <begin position="1"/>
        <end position="31"/>
    </location>
</feature>
<evidence type="ECO:0000313" key="2">
    <source>
        <dbReference type="EMBL" id="ADB38416.1"/>
    </source>
</evidence>
<dbReference type="STRING" id="504472.Slin_2396"/>
<evidence type="ECO:0000313" key="3">
    <source>
        <dbReference type="Proteomes" id="UP000002028"/>
    </source>
</evidence>
<dbReference type="Proteomes" id="UP000002028">
    <property type="component" value="Chromosome"/>
</dbReference>
<name>D2QFP2_SPILD</name>
<dbReference type="AlphaFoldDB" id="D2QFP2"/>
<dbReference type="Pfam" id="PF13715">
    <property type="entry name" value="CarbopepD_reg_2"/>
    <property type="match status" value="1"/>
</dbReference>
<dbReference type="SUPFAM" id="SSF49464">
    <property type="entry name" value="Carboxypeptidase regulatory domain-like"/>
    <property type="match status" value="1"/>
</dbReference>
<dbReference type="KEGG" id="sli:Slin_2396"/>
<protein>
    <recommendedName>
        <fullName evidence="4">Carboxypeptidase-like regulatory domain-containing protein</fullName>
    </recommendedName>
</protein>
<dbReference type="HOGENOM" id="CLU_100905_0_0_10"/>